<dbReference type="OrthoDB" id="118256at2759"/>
<dbReference type="PANTHER" id="PTHR31737">
    <property type="entry name" value="PROTEIN TOS1"/>
    <property type="match status" value="1"/>
</dbReference>
<feature type="signal peptide" evidence="9">
    <location>
        <begin position="1"/>
        <end position="24"/>
    </location>
</feature>
<feature type="domain" description="Cell wall protein YJL171C/Tos1 N-terminal" evidence="11">
    <location>
        <begin position="39"/>
        <end position="99"/>
    </location>
</feature>
<dbReference type="Proteomes" id="UP001140502">
    <property type="component" value="Unassembled WGS sequence"/>
</dbReference>
<feature type="compositionally biased region" description="Basic residues" evidence="8">
    <location>
        <begin position="115"/>
        <end position="133"/>
    </location>
</feature>
<dbReference type="InterPro" id="IPR018805">
    <property type="entry name" value="YJL171C/Tos1_C"/>
</dbReference>
<evidence type="ECO:0000256" key="3">
    <source>
        <dbReference type="ARBA" id="ARBA00012780"/>
    </source>
</evidence>
<keyword evidence="13" id="KW-1185">Reference proteome</keyword>
<dbReference type="PANTHER" id="PTHR31737:SF2">
    <property type="entry name" value="PROTEIN TOS1"/>
    <property type="match status" value="1"/>
</dbReference>
<evidence type="ECO:0000256" key="7">
    <source>
        <dbReference type="ARBA" id="ARBA00023316"/>
    </source>
</evidence>
<dbReference type="GO" id="GO:0071555">
    <property type="term" value="P:cell wall organization"/>
    <property type="evidence" value="ECO:0007669"/>
    <property type="project" value="UniProtKB-KW"/>
</dbReference>
<evidence type="ECO:0000256" key="4">
    <source>
        <dbReference type="ARBA" id="ARBA00022729"/>
    </source>
</evidence>
<reference evidence="12" key="1">
    <citation type="submission" date="2022-10" db="EMBL/GenBank/DDBJ databases">
        <title>Tapping the CABI collections for fungal endophytes: first genome assemblies for Collariella, Neodidymelliopsis, Ascochyta clinopodiicola, Didymella pomorum, Didymosphaeria variabile, Neocosmospora piperis and Neocucurbitaria cava.</title>
        <authorList>
            <person name="Hill R."/>
        </authorList>
    </citation>
    <scope>NUCLEOTIDE SEQUENCE</scope>
    <source>
        <strain evidence="12">IMI 366586</strain>
    </source>
</reference>
<dbReference type="AlphaFoldDB" id="A0A9W8W7A3"/>
<name>A0A9W8W7A3_9HYPO</name>
<dbReference type="EC" id="3.2.1.39" evidence="3"/>
<accession>A0A9W8W7A3</accession>
<keyword evidence="7" id="KW-0961">Cell wall biogenesis/degradation</keyword>
<evidence type="ECO:0000259" key="11">
    <source>
        <dbReference type="Pfam" id="PF10290"/>
    </source>
</evidence>
<protein>
    <recommendedName>
        <fullName evidence="3">glucan endo-1,3-beta-D-glucosidase</fullName>
        <ecNumber evidence="3">3.2.1.39</ecNumber>
    </recommendedName>
</protein>
<dbReference type="GO" id="GO:0042973">
    <property type="term" value="F:glucan endo-1,3-beta-D-glucosidase activity"/>
    <property type="evidence" value="ECO:0007669"/>
    <property type="project" value="UniProtKB-EC"/>
</dbReference>
<gene>
    <name evidence="12" type="primary">TOS1</name>
    <name evidence="12" type="ORF">N0V84_008893</name>
</gene>
<evidence type="ECO:0000259" key="10">
    <source>
        <dbReference type="Pfam" id="PF10287"/>
    </source>
</evidence>
<evidence type="ECO:0000256" key="5">
    <source>
        <dbReference type="ARBA" id="ARBA00022801"/>
    </source>
</evidence>
<feature type="domain" description="Cell wall protein YJL171C/Tos1 C-terminal" evidence="10">
    <location>
        <begin position="226"/>
        <end position="446"/>
    </location>
</feature>
<feature type="region of interest" description="Disordered" evidence="8">
    <location>
        <begin position="158"/>
        <end position="224"/>
    </location>
</feature>
<proteinExistence type="inferred from homology"/>
<comment type="catalytic activity">
    <reaction evidence="1">
        <text>Hydrolysis of (1-&gt;3)-beta-D-glucosidic linkages in (1-&gt;3)-beta-D-glucans.</text>
        <dbReference type="EC" id="3.2.1.39"/>
    </reaction>
</comment>
<dbReference type="Pfam" id="PF10290">
    <property type="entry name" value="YJL171C_Tos1_N"/>
    <property type="match status" value="1"/>
</dbReference>
<evidence type="ECO:0000256" key="6">
    <source>
        <dbReference type="ARBA" id="ARBA00023295"/>
    </source>
</evidence>
<feature type="region of interest" description="Disordered" evidence="8">
    <location>
        <begin position="106"/>
        <end position="133"/>
    </location>
</feature>
<feature type="compositionally biased region" description="Low complexity" evidence="8">
    <location>
        <begin position="158"/>
        <end position="176"/>
    </location>
</feature>
<keyword evidence="5" id="KW-0378">Hydrolase</keyword>
<comment type="caution">
    <text evidence="12">The sequence shown here is derived from an EMBL/GenBank/DDBJ whole genome shotgun (WGS) entry which is preliminary data.</text>
</comment>
<sequence>MKFTTPVLLASAGVASALTQQCTGDSINEGGNFFCGAVKQILYEGFAGSGSYKAVTGMGNNKQCDTEDVPYSGPLAPLDEGLSVHVRGPFNLKEFAVYHLGSDNKKRDVAPSPHVHARRHGHQHFHEQRKKKRAEWITATIDGQVVSWENNYFGPATQAAPAPAAAAPTQAAQEPAAPQPVAPKPVAPKPEAEKEAAPAKIKTPVTNGGGQSKPSPKKTKTAAAGGAWSRTSYYNAEQQAADNIVFLGNYGGDGSGVFDETWGNSLSYLNADGTGGSSSPKVLKDVYIPSNKEFSIWTAEKCDGSCGYSRAPDVAYKGFSGGSKIFLFHFNMPLDGDRGFNGDMPALWALNGRIPRTGQYSSCSCWTTGCGEADIYEVLASGDTKCKSTFHLAKGAGSSDYFDRPVDSFIRVATIFDERSSSVAIKRVPDDFDFSESLSEDVVAGWLDGFAVGGKGISLFQVA</sequence>
<keyword evidence="6" id="KW-0326">Glycosidase</keyword>
<dbReference type="Pfam" id="PF10287">
    <property type="entry name" value="YJL171C_Tos1_C"/>
    <property type="match status" value="1"/>
</dbReference>
<dbReference type="GO" id="GO:0009277">
    <property type="term" value="C:fungal-type cell wall"/>
    <property type="evidence" value="ECO:0007669"/>
    <property type="project" value="TreeGrafter"/>
</dbReference>
<evidence type="ECO:0000256" key="9">
    <source>
        <dbReference type="SAM" id="SignalP"/>
    </source>
</evidence>
<evidence type="ECO:0000313" key="12">
    <source>
        <dbReference type="EMBL" id="KAJ4314430.1"/>
    </source>
</evidence>
<evidence type="ECO:0000256" key="1">
    <source>
        <dbReference type="ARBA" id="ARBA00000382"/>
    </source>
</evidence>
<comment type="similarity">
    <text evidence="2">Belongs to the PGA52 family.</text>
</comment>
<organism evidence="12 13">
    <name type="scientific">Fusarium piperis</name>
    <dbReference type="NCBI Taxonomy" id="1435070"/>
    <lineage>
        <taxon>Eukaryota</taxon>
        <taxon>Fungi</taxon>
        <taxon>Dikarya</taxon>
        <taxon>Ascomycota</taxon>
        <taxon>Pezizomycotina</taxon>
        <taxon>Sordariomycetes</taxon>
        <taxon>Hypocreomycetidae</taxon>
        <taxon>Hypocreales</taxon>
        <taxon>Nectriaceae</taxon>
        <taxon>Fusarium</taxon>
        <taxon>Fusarium solani species complex</taxon>
    </lineage>
</organism>
<evidence type="ECO:0000256" key="8">
    <source>
        <dbReference type="SAM" id="MobiDB-lite"/>
    </source>
</evidence>
<dbReference type="InterPro" id="IPR018807">
    <property type="entry name" value="YJL171C/Tos1_N"/>
</dbReference>
<feature type="chain" id="PRO_5040891234" description="glucan endo-1,3-beta-D-glucosidase" evidence="9">
    <location>
        <begin position="25"/>
        <end position="463"/>
    </location>
</feature>
<evidence type="ECO:0000256" key="2">
    <source>
        <dbReference type="ARBA" id="ARBA00006055"/>
    </source>
</evidence>
<keyword evidence="4 9" id="KW-0732">Signal</keyword>
<evidence type="ECO:0000313" key="13">
    <source>
        <dbReference type="Proteomes" id="UP001140502"/>
    </source>
</evidence>
<feature type="compositionally biased region" description="Pro residues" evidence="8">
    <location>
        <begin position="177"/>
        <end position="188"/>
    </location>
</feature>
<dbReference type="EMBL" id="JAPEUR010000230">
    <property type="protein sequence ID" value="KAJ4314430.1"/>
    <property type="molecule type" value="Genomic_DNA"/>
</dbReference>